<dbReference type="AlphaFoldDB" id="G0S260"/>
<dbReference type="Proteomes" id="UP000008066">
    <property type="component" value="Unassembled WGS sequence"/>
</dbReference>
<dbReference type="RefSeq" id="XP_006692112.1">
    <property type="nucleotide sequence ID" value="XM_006692049.1"/>
</dbReference>
<feature type="transmembrane region" description="Helical" evidence="1">
    <location>
        <begin position="99"/>
        <end position="123"/>
    </location>
</feature>
<dbReference type="OrthoDB" id="4768051at2759"/>
<dbReference type="KEGG" id="cthr:CTHT_0016090"/>
<keyword evidence="1" id="KW-0472">Membrane</keyword>
<organism evidence="3">
    <name type="scientific">Chaetomium thermophilum (strain DSM 1495 / CBS 144.50 / IMI 039719)</name>
    <name type="common">Thermochaetoides thermophila</name>
    <dbReference type="NCBI Taxonomy" id="759272"/>
    <lineage>
        <taxon>Eukaryota</taxon>
        <taxon>Fungi</taxon>
        <taxon>Dikarya</taxon>
        <taxon>Ascomycota</taxon>
        <taxon>Pezizomycotina</taxon>
        <taxon>Sordariomycetes</taxon>
        <taxon>Sordariomycetidae</taxon>
        <taxon>Sordariales</taxon>
        <taxon>Chaetomiaceae</taxon>
        <taxon>Thermochaetoides</taxon>
    </lineage>
</organism>
<feature type="transmembrane region" description="Helical" evidence="1">
    <location>
        <begin position="65"/>
        <end position="87"/>
    </location>
</feature>
<reference evidence="2 3" key="1">
    <citation type="journal article" date="2011" name="Cell">
        <title>Insight into structure and assembly of the nuclear pore complex by utilizing the genome of a eukaryotic thermophile.</title>
        <authorList>
            <person name="Amlacher S."/>
            <person name="Sarges P."/>
            <person name="Flemming D."/>
            <person name="van Noort V."/>
            <person name="Kunze R."/>
            <person name="Devos D.P."/>
            <person name="Arumugam M."/>
            <person name="Bork P."/>
            <person name="Hurt E."/>
        </authorList>
    </citation>
    <scope>NUCLEOTIDE SEQUENCE [LARGE SCALE GENOMIC DNA]</scope>
    <source>
        <strain evidence="3">DSM 1495 / CBS 144.50 / IMI 039719</strain>
    </source>
</reference>
<dbReference type="HOGENOM" id="CLU_499647_0_0_1"/>
<dbReference type="OMA" id="WGENASI"/>
<gene>
    <name evidence="2" type="ORF">CTHT_0016090</name>
</gene>
<sequence length="612" mass="69012">MMAAPEGYIIVPVVQLDPEYLRNLQWPPSDHYAYSTQSTKEDLDQTAAGFGTPGKYRSGFPWWSVVWRLLCSLLFGVSLMLILYFYSKKLSMDSWERRIFTALTIFFSSLISLSLGSLLGLLGSALRWPLLAARPHTPREVDLLFGIGNPTVALKLLAHCSVTFHGWKPKFRKWSATMLGPSQLWSPISVAKNGYRWGENASIHNMRRKSSPRAKDMGVDQVNAFAIAALTTVPTLFDESNPSTWNMRDISRQGLHRTVNERTQTVTYTYHLHEYRGQEEYPSPDRIVHSSSTCRARTIFDKDVYENGTLVARIPASDYLWVMDADYSRRDNPSACVTSYIYTNALFSFEAVIQDIMVPAIYECTTCLTDGLGSPGVSPNVFFNFPSSNFSETINLLLGLGTQSSSFVYNGSTDNPMAAFTNTHYDPSAITEKTRFIDHINKLFKNDFEKDWTQVPIPTSWVLDVAHLTARLPILPIIGAEMRLPRILRDPGESAEPFVLTSLEVKWTRAVWILVALMGGQLLMVTVVAFLTRKVPIREHDSYLTVARLMRTAMDTVEGGSMAAVEELAEIIQGKLGAHGIRYGTRMIDQGTRCVDLWEDVERKFPKDVKYD</sequence>
<name>G0S260_CHATD</name>
<accession>G0S260</accession>
<evidence type="ECO:0000313" key="2">
    <source>
        <dbReference type="EMBL" id="EGS23120.1"/>
    </source>
</evidence>
<keyword evidence="1" id="KW-1133">Transmembrane helix</keyword>
<proteinExistence type="predicted"/>
<protein>
    <submittedName>
        <fullName evidence="2">Uncharacterized protein</fullName>
    </submittedName>
</protein>
<keyword evidence="1" id="KW-0812">Transmembrane</keyword>
<keyword evidence="3" id="KW-1185">Reference proteome</keyword>
<evidence type="ECO:0000313" key="3">
    <source>
        <dbReference type="Proteomes" id="UP000008066"/>
    </source>
</evidence>
<evidence type="ECO:0000256" key="1">
    <source>
        <dbReference type="SAM" id="Phobius"/>
    </source>
</evidence>
<feature type="transmembrane region" description="Helical" evidence="1">
    <location>
        <begin position="510"/>
        <end position="531"/>
    </location>
</feature>
<dbReference type="eggNOG" id="ENOG502SUAH">
    <property type="taxonomic scope" value="Eukaryota"/>
</dbReference>
<dbReference type="EMBL" id="GL988039">
    <property type="protein sequence ID" value="EGS23120.1"/>
    <property type="molecule type" value="Genomic_DNA"/>
</dbReference>
<dbReference type="GeneID" id="18255647"/>